<accession>A0A653BKT0</accession>
<keyword evidence="1" id="KW-0175">Coiled coil</keyword>
<name>A0A653BKT0_CALMS</name>
<organism evidence="3 4">
    <name type="scientific">Callosobruchus maculatus</name>
    <name type="common">Southern cowpea weevil</name>
    <name type="synonym">Pulse bruchid</name>
    <dbReference type="NCBI Taxonomy" id="64391"/>
    <lineage>
        <taxon>Eukaryota</taxon>
        <taxon>Metazoa</taxon>
        <taxon>Ecdysozoa</taxon>
        <taxon>Arthropoda</taxon>
        <taxon>Hexapoda</taxon>
        <taxon>Insecta</taxon>
        <taxon>Pterygota</taxon>
        <taxon>Neoptera</taxon>
        <taxon>Endopterygota</taxon>
        <taxon>Coleoptera</taxon>
        <taxon>Polyphaga</taxon>
        <taxon>Cucujiformia</taxon>
        <taxon>Chrysomeloidea</taxon>
        <taxon>Chrysomelidae</taxon>
        <taxon>Bruchinae</taxon>
        <taxon>Bruchini</taxon>
        <taxon>Callosobruchus</taxon>
    </lineage>
</organism>
<evidence type="ECO:0000256" key="1">
    <source>
        <dbReference type="SAM" id="Coils"/>
    </source>
</evidence>
<proteinExistence type="predicted"/>
<evidence type="ECO:0000313" key="3">
    <source>
        <dbReference type="EMBL" id="VEN36211.1"/>
    </source>
</evidence>
<dbReference type="InterPro" id="IPR006578">
    <property type="entry name" value="MADF-dom"/>
</dbReference>
<feature type="domain" description="MADF" evidence="2">
    <location>
        <begin position="92"/>
        <end position="141"/>
    </location>
</feature>
<protein>
    <recommendedName>
        <fullName evidence="2">MADF domain-containing protein</fullName>
    </recommendedName>
</protein>
<dbReference type="Proteomes" id="UP000410492">
    <property type="component" value="Unassembled WGS sequence"/>
</dbReference>
<sequence>MFPPEQKVPGRVPGVRVEVARHVAVVGLEVVLADLWGGHGGGGVLVGGGDRGTAAPVVVAGRRHLQSVRRQVVVMPAVHERVYHLGATAPKDVTSHGYKNGVKRKLALESLAAKLNVTVAEVEKKIHNLKTSFNSERKKYSDNWIFSGKVHMVFVRIFAIPAASERIKGAARRKTFGNDGISRNYSE</sequence>
<evidence type="ECO:0000259" key="2">
    <source>
        <dbReference type="Pfam" id="PF10545"/>
    </source>
</evidence>
<evidence type="ECO:0000313" key="4">
    <source>
        <dbReference type="Proteomes" id="UP000410492"/>
    </source>
</evidence>
<keyword evidence="4" id="KW-1185">Reference proteome</keyword>
<gene>
    <name evidence="3" type="ORF">CALMAC_LOCUS1897</name>
</gene>
<feature type="coiled-coil region" evidence="1">
    <location>
        <begin position="112"/>
        <end position="139"/>
    </location>
</feature>
<reference evidence="3 4" key="1">
    <citation type="submission" date="2019-01" db="EMBL/GenBank/DDBJ databases">
        <authorList>
            <person name="Sayadi A."/>
        </authorList>
    </citation>
    <scope>NUCLEOTIDE SEQUENCE [LARGE SCALE GENOMIC DNA]</scope>
</reference>
<dbReference type="OrthoDB" id="8881252at2759"/>
<dbReference type="Pfam" id="PF10545">
    <property type="entry name" value="MADF_DNA_bdg"/>
    <property type="match status" value="1"/>
</dbReference>
<dbReference type="AlphaFoldDB" id="A0A653BKT0"/>
<dbReference type="EMBL" id="CAACVG010002214">
    <property type="protein sequence ID" value="VEN36211.1"/>
    <property type="molecule type" value="Genomic_DNA"/>
</dbReference>